<dbReference type="Gramene" id="KGN45605">
    <property type="protein sequence ID" value="KGN45605"/>
    <property type="gene ID" value="Csa_6G000050"/>
</dbReference>
<gene>
    <name evidence="2" type="ORF">Csa_6G000050</name>
</gene>
<dbReference type="OMA" id="CGYSALQ"/>
<dbReference type="AlphaFoldDB" id="A0A0A0K7B9"/>
<evidence type="ECO:0000313" key="3">
    <source>
        <dbReference type="Proteomes" id="UP000029981"/>
    </source>
</evidence>
<dbReference type="Pfam" id="PF11923">
    <property type="entry name" value="NFACT-C"/>
    <property type="match status" value="1"/>
</dbReference>
<dbReference type="InterPro" id="IPR021846">
    <property type="entry name" value="NFACT-C"/>
</dbReference>
<keyword evidence="3" id="KW-1185">Reference proteome</keyword>
<accession>A0A0A0K7B9</accession>
<dbReference type="Proteomes" id="UP000029981">
    <property type="component" value="Chromosome 6"/>
</dbReference>
<dbReference type="PANTHER" id="PTHR15239">
    <property type="entry name" value="NUCLEAR EXPORT MEDIATOR FACTOR NEMF"/>
    <property type="match status" value="1"/>
</dbReference>
<dbReference type="PANTHER" id="PTHR15239:SF6">
    <property type="entry name" value="RIBOSOME QUALITY CONTROL COMPLEX SUBUNIT NEMF"/>
    <property type="match status" value="1"/>
</dbReference>
<name>A0A0A0K7B9_CUCSA</name>
<dbReference type="EMBL" id="CM002927">
    <property type="protein sequence ID" value="KGN45605.1"/>
    <property type="molecule type" value="Genomic_DNA"/>
</dbReference>
<reference evidence="2 3" key="3">
    <citation type="journal article" date="2010" name="BMC Genomics">
        <title>Transcriptome sequencing and comparative analysis of cucumber flowers with different sex types.</title>
        <authorList>
            <person name="Guo S."/>
            <person name="Zheng Y."/>
            <person name="Joung J.G."/>
            <person name="Liu S."/>
            <person name="Zhang Z."/>
            <person name="Crasta O.R."/>
            <person name="Sobral B.W."/>
            <person name="Xu Y."/>
            <person name="Huang S."/>
            <person name="Fei Z."/>
        </authorList>
    </citation>
    <scope>NUCLEOTIDE SEQUENCE [LARGE SCALE GENOMIC DNA]</scope>
    <source>
        <strain evidence="3">cv. 9930</strain>
    </source>
</reference>
<reference evidence="2 3" key="1">
    <citation type="journal article" date="2009" name="Nat. Genet.">
        <title>The genome of the cucumber, Cucumis sativus L.</title>
        <authorList>
            <person name="Huang S."/>
            <person name="Li R."/>
            <person name="Zhang Z."/>
            <person name="Li L."/>
            <person name="Gu X."/>
            <person name="Fan W."/>
            <person name="Lucas W.J."/>
            <person name="Wang X."/>
            <person name="Xie B."/>
            <person name="Ni P."/>
            <person name="Ren Y."/>
            <person name="Zhu H."/>
            <person name="Li J."/>
            <person name="Lin K."/>
            <person name="Jin W."/>
            <person name="Fei Z."/>
            <person name="Li G."/>
            <person name="Staub J."/>
            <person name="Kilian A."/>
            <person name="van der Vossen E.A."/>
            <person name="Wu Y."/>
            <person name="Guo J."/>
            <person name="He J."/>
            <person name="Jia Z."/>
            <person name="Ren Y."/>
            <person name="Tian G."/>
            <person name="Lu Y."/>
            <person name="Ruan J."/>
            <person name="Qian W."/>
            <person name="Wang M."/>
            <person name="Huang Q."/>
            <person name="Li B."/>
            <person name="Xuan Z."/>
            <person name="Cao J."/>
            <person name="Asan"/>
            <person name="Wu Z."/>
            <person name="Zhang J."/>
            <person name="Cai Q."/>
            <person name="Bai Y."/>
            <person name="Zhao B."/>
            <person name="Han Y."/>
            <person name="Li Y."/>
            <person name="Li X."/>
            <person name="Wang S."/>
            <person name="Shi Q."/>
            <person name="Liu S."/>
            <person name="Cho W.K."/>
            <person name="Kim J.Y."/>
            <person name="Xu Y."/>
            <person name="Heller-Uszynska K."/>
            <person name="Miao H."/>
            <person name="Cheng Z."/>
            <person name="Zhang S."/>
            <person name="Wu J."/>
            <person name="Yang Y."/>
            <person name="Kang H."/>
            <person name="Li M."/>
            <person name="Liang H."/>
            <person name="Ren X."/>
            <person name="Shi Z."/>
            <person name="Wen M."/>
            <person name="Jian M."/>
            <person name="Yang H."/>
            <person name="Zhang G."/>
            <person name="Yang Z."/>
            <person name="Chen R."/>
            <person name="Liu S."/>
            <person name="Li J."/>
            <person name="Ma L."/>
            <person name="Liu H."/>
            <person name="Zhou Y."/>
            <person name="Zhao J."/>
            <person name="Fang X."/>
            <person name="Li G."/>
            <person name="Fang L."/>
            <person name="Li Y."/>
            <person name="Liu D."/>
            <person name="Zheng H."/>
            <person name="Zhang Y."/>
            <person name="Qin N."/>
            <person name="Li Z."/>
            <person name="Yang G."/>
            <person name="Yang S."/>
            <person name="Bolund L."/>
            <person name="Kristiansen K."/>
            <person name="Zheng H."/>
            <person name="Li S."/>
            <person name="Zhang X."/>
            <person name="Yang H."/>
            <person name="Wang J."/>
            <person name="Sun R."/>
            <person name="Zhang B."/>
            <person name="Jiang S."/>
            <person name="Wang J."/>
            <person name="Du Y."/>
            <person name="Li S."/>
        </authorList>
    </citation>
    <scope>NUCLEOTIDE SEQUENCE [LARGE SCALE GENOMIC DNA]</scope>
    <source>
        <strain evidence="3">cv. 9930</strain>
    </source>
</reference>
<evidence type="ECO:0000259" key="1">
    <source>
        <dbReference type="Pfam" id="PF11923"/>
    </source>
</evidence>
<feature type="domain" description="NFACT protein C-terminal" evidence="1">
    <location>
        <begin position="14"/>
        <end position="105"/>
    </location>
</feature>
<reference evidence="2 3" key="4">
    <citation type="journal article" date="2011" name="BMC Genomics">
        <title>RNA-Seq improves annotation of protein-coding genes in the cucumber genome.</title>
        <authorList>
            <person name="Li Z."/>
            <person name="Zhang Z."/>
            <person name="Yan P."/>
            <person name="Huang S."/>
            <person name="Fei Z."/>
            <person name="Lin K."/>
        </authorList>
    </citation>
    <scope>NUCLEOTIDE SEQUENCE [LARGE SCALE GENOMIC DNA]</scope>
    <source>
        <strain evidence="3">cv. 9930</strain>
    </source>
</reference>
<sequence length="120" mass="13136">MEEDDIHEIGEEEREKLNDVDYLTGNPLATDILLYAVPVCGPYNAVQSYKYHVKIVPGPLKKGKAAKTALNLFTHMPEATTREKELIKACTDPELVAAIIGNARVTAAGRGGEEFKPLVN</sequence>
<proteinExistence type="predicted"/>
<organism evidence="2 3">
    <name type="scientific">Cucumis sativus</name>
    <name type="common">Cucumber</name>
    <dbReference type="NCBI Taxonomy" id="3659"/>
    <lineage>
        <taxon>Eukaryota</taxon>
        <taxon>Viridiplantae</taxon>
        <taxon>Streptophyta</taxon>
        <taxon>Embryophyta</taxon>
        <taxon>Tracheophyta</taxon>
        <taxon>Spermatophyta</taxon>
        <taxon>Magnoliopsida</taxon>
        <taxon>eudicotyledons</taxon>
        <taxon>Gunneridae</taxon>
        <taxon>Pentapetalae</taxon>
        <taxon>rosids</taxon>
        <taxon>fabids</taxon>
        <taxon>Cucurbitales</taxon>
        <taxon>Cucurbitaceae</taxon>
        <taxon>Benincaseae</taxon>
        <taxon>Cucumis</taxon>
    </lineage>
</organism>
<reference evidence="2 3" key="2">
    <citation type="journal article" date="2009" name="PLoS ONE">
        <title>An integrated genetic and cytogenetic map of the cucumber genome.</title>
        <authorList>
            <person name="Ren Y."/>
            <person name="Zhang Z."/>
            <person name="Liu J."/>
            <person name="Staub J.E."/>
            <person name="Han Y."/>
            <person name="Cheng Z."/>
            <person name="Li X."/>
            <person name="Lu J."/>
            <person name="Miao H."/>
            <person name="Kang H."/>
            <person name="Xie B."/>
            <person name="Gu X."/>
            <person name="Wang X."/>
            <person name="Du Y."/>
            <person name="Jin W."/>
            <person name="Huang S."/>
        </authorList>
    </citation>
    <scope>NUCLEOTIDE SEQUENCE [LARGE SCALE GENOMIC DNA]</scope>
    <source>
        <strain evidence="3">cv. 9930</strain>
    </source>
</reference>
<dbReference type="STRING" id="3659.A0A0A0K7B9"/>
<dbReference type="InterPro" id="IPR051608">
    <property type="entry name" value="RQC_Subunit_NEMF"/>
</dbReference>
<evidence type="ECO:0000313" key="2">
    <source>
        <dbReference type="EMBL" id="KGN45605.1"/>
    </source>
</evidence>
<protein>
    <recommendedName>
        <fullName evidence="1">NFACT protein C-terminal domain-containing protein</fullName>
    </recommendedName>
</protein>